<name>A0A1U7JLP6_9HYPH</name>
<keyword evidence="1" id="KW-1133">Transmembrane helix</keyword>
<gene>
    <name evidence="2" type="ORF">A3843_04275</name>
</gene>
<organism evidence="2 3">
    <name type="scientific">Pseudovibrio exalbescens</name>
    <dbReference type="NCBI Taxonomy" id="197461"/>
    <lineage>
        <taxon>Bacteria</taxon>
        <taxon>Pseudomonadati</taxon>
        <taxon>Pseudomonadota</taxon>
        <taxon>Alphaproteobacteria</taxon>
        <taxon>Hyphomicrobiales</taxon>
        <taxon>Stappiaceae</taxon>
        <taxon>Pseudovibrio</taxon>
    </lineage>
</organism>
<feature type="transmembrane region" description="Helical" evidence="1">
    <location>
        <begin position="35"/>
        <end position="60"/>
    </location>
</feature>
<keyword evidence="1" id="KW-0472">Membrane</keyword>
<accession>A0A1U7JLP6</accession>
<dbReference type="Pfam" id="PF19606">
    <property type="entry name" value="DUF6111"/>
    <property type="match status" value="1"/>
</dbReference>
<evidence type="ECO:0000313" key="3">
    <source>
        <dbReference type="Proteomes" id="UP000185783"/>
    </source>
</evidence>
<dbReference type="OrthoDB" id="7366326at2"/>
<feature type="transmembrane region" description="Helical" evidence="1">
    <location>
        <begin position="6"/>
        <end position="23"/>
    </location>
</feature>
<comment type="caution">
    <text evidence="2">The sequence shown here is derived from an EMBL/GenBank/DDBJ whole genome shotgun (WGS) entry which is preliminary data.</text>
</comment>
<evidence type="ECO:0000313" key="2">
    <source>
        <dbReference type="EMBL" id="OKL45635.1"/>
    </source>
</evidence>
<proteinExistence type="predicted"/>
<protein>
    <submittedName>
        <fullName evidence="2">Uncharacterized protein</fullName>
    </submittedName>
</protein>
<sequence>MLITHGLLFLVPFIGYAIWLYLGKKAQTDKKFRDGPIAWLAISGLALVAASFIIMASVGYAPQGSQYRPAQIIDGVFVPGGYEEPNG</sequence>
<keyword evidence="3" id="KW-1185">Reference proteome</keyword>
<dbReference type="AlphaFoldDB" id="A0A1U7JLP6"/>
<dbReference type="InterPro" id="IPR046093">
    <property type="entry name" value="DUF6111"/>
</dbReference>
<evidence type="ECO:0000256" key="1">
    <source>
        <dbReference type="SAM" id="Phobius"/>
    </source>
</evidence>
<dbReference type="STRING" id="197461.A3843_04275"/>
<dbReference type="EMBL" id="LVVZ01000005">
    <property type="protein sequence ID" value="OKL45635.1"/>
    <property type="molecule type" value="Genomic_DNA"/>
</dbReference>
<keyword evidence="1" id="KW-0812">Transmembrane</keyword>
<dbReference type="Proteomes" id="UP000185783">
    <property type="component" value="Unassembled WGS sequence"/>
</dbReference>
<reference evidence="2 3" key="1">
    <citation type="submission" date="2016-03" db="EMBL/GenBank/DDBJ databases">
        <title>Genome sequence of Nesiotobacter sp. nov., a moderately halophilic alphaproteobacterium isolated from the Yellow Sea, China.</title>
        <authorList>
            <person name="Zhang G."/>
            <person name="Zhang R."/>
        </authorList>
    </citation>
    <scope>NUCLEOTIDE SEQUENCE [LARGE SCALE GENOMIC DNA]</scope>
    <source>
        <strain evidence="2 3">WB1-6</strain>
    </source>
</reference>